<evidence type="ECO:0008006" key="2">
    <source>
        <dbReference type="Google" id="ProtNLM"/>
    </source>
</evidence>
<dbReference type="InterPro" id="IPR008930">
    <property type="entry name" value="Terpenoid_cyclase/PrenylTrfase"/>
</dbReference>
<dbReference type="SUPFAM" id="SSF48239">
    <property type="entry name" value="Terpenoid cyclases/Protein prenyltransferases"/>
    <property type="match status" value="1"/>
</dbReference>
<dbReference type="Gene3D" id="1.50.10.20">
    <property type="match status" value="1"/>
</dbReference>
<gene>
    <name evidence="1" type="ORF">METZ01_LOCUS387131</name>
</gene>
<dbReference type="EMBL" id="UINC01144639">
    <property type="protein sequence ID" value="SVD34277.1"/>
    <property type="molecule type" value="Genomic_DNA"/>
</dbReference>
<proteinExistence type="predicted"/>
<feature type="non-terminal residue" evidence="1">
    <location>
        <position position="146"/>
    </location>
</feature>
<protein>
    <recommendedName>
        <fullName evidence="2">Squalene cyclase N-terminal domain-containing protein</fullName>
    </recommendedName>
</protein>
<organism evidence="1">
    <name type="scientific">marine metagenome</name>
    <dbReference type="NCBI Taxonomy" id="408172"/>
    <lineage>
        <taxon>unclassified sequences</taxon>
        <taxon>metagenomes</taxon>
        <taxon>ecological metagenomes</taxon>
    </lineage>
</organism>
<sequence>MSSSALSTAVAVNTLRIVQRETGADHQALIDGGLNWLANNANDDGGWGDTVKSLSNISTTTLCWAVFEEGDKFRDVVKRADAWLRQAAGGTDPDKLAPAIIRRYGKDRTFSIPILTHCALAGKVGWERVLQLPFELAAFPQSLFTA</sequence>
<accession>A0A382UJM8</accession>
<evidence type="ECO:0000313" key="1">
    <source>
        <dbReference type="EMBL" id="SVD34277.1"/>
    </source>
</evidence>
<dbReference type="AlphaFoldDB" id="A0A382UJM8"/>
<name>A0A382UJM8_9ZZZZ</name>
<reference evidence="1" key="1">
    <citation type="submission" date="2018-05" db="EMBL/GenBank/DDBJ databases">
        <authorList>
            <person name="Lanie J.A."/>
            <person name="Ng W.-L."/>
            <person name="Kazmierczak K.M."/>
            <person name="Andrzejewski T.M."/>
            <person name="Davidsen T.M."/>
            <person name="Wayne K.J."/>
            <person name="Tettelin H."/>
            <person name="Glass J.I."/>
            <person name="Rusch D."/>
            <person name="Podicherti R."/>
            <person name="Tsui H.-C.T."/>
            <person name="Winkler M.E."/>
        </authorList>
    </citation>
    <scope>NUCLEOTIDE SEQUENCE</scope>
</reference>